<dbReference type="OrthoDB" id="6774450at2759"/>
<evidence type="ECO:0000313" key="3">
    <source>
        <dbReference type="Proteomes" id="UP000257109"/>
    </source>
</evidence>
<comment type="caution">
    <text evidence="2">The sequence shown here is derived from an EMBL/GenBank/DDBJ whole genome shotgun (WGS) entry which is preliminary data.</text>
</comment>
<name>A0A371FRL9_MUCPR</name>
<evidence type="ECO:0000313" key="2">
    <source>
        <dbReference type="EMBL" id="RDX80921.1"/>
    </source>
</evidence>
<keyword evidence="3" id="KW-1185">Reference proteome</keyword>
<dbReference type="AlphaFoldDB" id="A0A371FRL9"/>
<feature type="non-terminal residue" evidence="2">
    <location>
        <position position="1"/>
    </location>
</feature>
<evidence type="ECO:0000256" key="1">
    <source>
        <dbReference type="SAM" id="MobiDB-lite"/>
    </source>
</evidence>
<dbReference type="EMBL" id="QJKJ01008063">
    <property type="protein sequence ID" value="RDX80921.1"/>
    <property type="molecule type" value="Genomic_DNA"/>
</dbReference>
<protein>
    <submittedName>
        <fullName evidence="2">Uncharacterized protein</fullName>
    </submittedName>
</protein>
<proteinExistence type="predicted"/>
<feature type="non-terminal residue" evidence="2">
    <location>
        <position position="73"/>
    </location>
</feature>
<reference evidence="2" key="1">
    <citation type="submission" date="2018-05" db="EMBL/GenBank/DDBJ databases">
        <title>Draft genome of Mucuna pruriens seed.</title>
        <authorList>
            <person name="Nnadi N.E."/>
            <person name="Vos R."/>
            <person name="Hasami M.H."/>
            <person name="Devisetty U.K."/>
            <person name="Aguiy J.C."/>
        </authorList>
    </citation>
    <scope>NUCLEOTIDE SEQUENCE [LARGE SCALE GENOMIC DNA]</scope>
    <source>
        <strain evidence="2">JCA_2017</strain>
    </source>
</reference>
<gene>
    <name evidence="2" type="ORF">CR513_38459</name>
</gene>
<organism evidence="2 3">
    <name type="scientific">Mucuna pruriens</name>
    <name type="common">Velvet bean</name>
    <name type="synonym">Dolichos pruriens</name>
    <dbReference type="NCBI Taxonomy" id="157652"/>
    <lineage>
        <taxon>Eukaryota</taxon>
        <taxon>Viridiplantae</taxon>
        <taxon>Streptophyta</taxon>
        <taxon>Embryophyta</taxon>
        <taxon>Tracheophyta</taxon>
        <taxon>Spermatophyta</taxon>
        <taxon>Magnoliopsida</taxon>
        <taxon>eudicotyledons</taxon>
        <taxon>Gunneridae</taxon>
        <taxon>Pentapetalae</taxon>
        <taxon>rosids</taxon>
        <taxon>fabids</taxon>
        <taxon>Fabales</taxon>
        <taxon>Fabaceae</taxon>
        <taxon>Papilionoideae</taxon>
        <taxon>50 kb inversion clade</taxon>
        <taxon>NPAAA clade</taxon>
        <taxon>indigoferoid/millettioid clade</taxon>
        <taxon>Phaseoleae</taxon>
        <taxon>Mucuna</taxon>
    </lineage>
</organism>
<dbReference type="Proteomes" id="UP000257109">
    <property type="component" value="Unassembled WGS sequence"/>
</dbReference>
<feature type="region of interest" description="Disordered" evidence="1">
    <location>
        <begin position="1"/>
        <end position="20"/>
    </location>
</feature>
<sequence length="73" mass="8526">MEKKGEKYAKDANKGRRKEVHLRKSKLLPKGDGTFKILKRINDNAYKAYFFANYVASPRMELAWVLDRFGLGF</sequence>
<feature type="compositionally biased region" description="Basic and acidic residues" evidence="1">
    <location>
        <begin position="1"/>
        <end position="14"/>
    </location>
</feature>
<accession>A0A371FRL9</accession>